<comment type="caution">
    <text evidence="5">The sequence shown here is derived from an EMBL/GenBank/DDBJ whole genome shotgun (WGS) entry which is preliminary data.</text>
</comment>
<dbReference type="Gene3D" id="3.30.420.10">
    <property type="entry name" value="Ribonuclease H-like superfamily/Ribonuclease H"/>
    <property type="match status" value="1"/>
</dbReference>
<dbReference type="SUPFAM" id="SSF53098">
    <property type="entry name" value="Ribonuclease H-like"/>
    <property type="match status" value="1"/>
</dbReference>
<evidence type="ECO:0000313" key="5">
    <source>
        <dbReference type="EMBL" id="KAK1770457.1"/>
    </source>
</evidence>
<dbReference type="PANTHER" id="PTHR13620:SF104">
    <property type="entry name" value="EXONUCLEASE 3'-5' DOMAIN-CONTAINING PROTEIN 2"/>
    <property type="match status" value="1"/>
</dbReference>
<keyword evidence="1" id="KW-0540">Nuclease</keyword>
<dbReference type="GO" id="GO:0005634">
    <property type="term" value="C:nucleus"/>
    <property type="evidence" value="ECO:0007669"/>
    <property type="project" value="TreeGrafter"/>
</dbReference>
<dbReference type="CDD" id="cd06141">
    <property type="entry name" value="WRN_exo"/>
    <property type="match status" value="1"/>
</dbReference>
<evidence type="ECO:0000256" key="3">
    <source>
        <dbReference type="SAM" id="MobiDB-lite"/>
    </source>
</evidence>
<dbReference type="GO" id="GO:0003676">
    <property type="term" value="F:nucleic acid binding"/>
    <property type="evidence" value="ECO:0007669"/>
    <property type="project" value="InterPro"/>
</dbReference>
<keyword evidence="5" id="KW-0347">Helicase</keyword>
<organism evidence="5 6">
    <name type="scientific">Phialemonium atrogriseum</name>
    <dbReference type="NCBI Taxonomy" id="1093897"/>
    <lineage>
        <taxon>Eukaryota</taxon>
        <taxon>Fungi</taxon>
        <taxon>Dikarya</taxon>
        <taxon>Ascomycota</taxon>
        <taxon>Pezizomycotina</taxon>
        <taxon>Sordariomycetes</taxon>
        <taxon>Sordariomycetidae</taxon>
        <taxon>Cephalothecales</taxon>
        <taxon>Cephalothecaceae</taxon>
        <taxon>Phialemonium</taxon>
    </lineage>
</organism>
<sequence>MSLGANGTHLGARASQSLPAMRLSRGVGSAISLPYPIRHSAAGCYRSYSCLPKMSDNVRLWHLSHGIVFAGNREVLYPRLPRAKLHSAATVPEGGDETVTLSSVCIRTVDQSSPVEGSASAAKDAGNRLPDETGTLVGDPEGAENRGAAGDEAATIDDVACDDPPPAILDYRIPPDAFREAKLADPGSPESFWSYALYRGPGEDGSADAKVKVHYCKTKHTTERVLQQYFMNEEVLGFDLEWAPSATRYQSARQNVSLVQLASQSRIALFHLALYPKNDDLVAPSLKKIMEDPKVTKIGVAIKGDCTRLRNFLKVESRGILELSHLYKLVKHSSRGTFQHVNKRLVSLATQVEEYLHLPLFKGSDVRSSDWTQQLQMDQIIYSASDAYAALQLYFTLDHQRKSLDPVPPLPHHAELNLPIRLGDGISITTSDEGLEAPEGEDDTKNGPTLSARYLKSLGDSIKIEPDGEDSEPILKETPRPRKAASPAQQGPKDSRIVDAETWLAQYRLSNAGGVRAAASSLRAYRIWFCNRDLDPEAIAKLLRQPPLQTATVVNYVLEAIRIEKLPYDAARLQTELLDLLPGDIQARRYKALVKACQGAIDASTQTPAGQSS</sequence>
<name>A0AAJ0FJY4_9PEZI</name>
<keyword evidence="2" id="KW-0378">Hydrolase</keyword>
<keyword evidence="5" id="KW-0547">Nucleotide-binding</keyword>
<dbReference type="InterPro" id="IPR051132">
    <property type="entry name" value="3-5_Exonuclease_domain"/>
</dbReference>
<accession>A0AAJ0FJY4</accession>
<dbReference type="FunFam" id="3.30.420.10:FF:000100">
    <property type="entry name" value="3'-5' exonuclease/helicase (Wrn), putative"/>
    <property type="match status" value="1"/>
</dbReference>
<dbReference type="RefSeq" id="XP_060286670.1">
    <property type="nucleotide sequence ID" value="XM_060427024.1"/>
</dbReference>
<reference evidence="5" key="1">
    <citation type="submission" date="2023-06" db="EMBL/GenBank/DDBJ databases">
        <title>Genome-scale phylogeny and comparative genomics of the fungal order Sordariales.</title>
        <authorList>
            <consortium name="Lawrence Berkeley National Laboratory"/>
            <person name="Hensen N."/>
            <person name="Bonometti L."/>
            <person name="Westerberg I."/>
            <person name="Brannstrom I.O."/>
            <person name="Guillou S."/>
            <person name="Cros-Aarteil S."/>
            <person name="Calhoun S."/>
            <person name="Haridas S."/>
            <person name="Kuo A."/>
            <person name="Mondo S."/>
            <person name="Pangilinan J."/>
            <person name="Riley R."/>
            <person name="Labutti K."/>
            <person name="Andreopoulos B."/>
            <person name="Lipzen A."/>
            <person name="Chen C."/>
            <person name="Yanf M."/>
            <person name="Daum C."/>
            <person name="Ng V."/>
            <person name="Clum A."/>
            <person name="Steindorff A."/>
            <person name="Ohm R."/>
            <person name="Martin F."/>
            <person name="Silar P."/>
            <person name="Natvig D."/>
            <person name="Lalanne C."/>
            <person name="Gautier V."/>
            <person name="Ament-Velasquez S.L."/>
            <person name="Kruys A."/>
            <person name="Hutchinson M.I."/>
            <person name="Powell A.J."/>
            <person name="Barry K."/>
            <person name="Miller A.N."/>
            <person name="Grigoriev I.V."/>
            <person name="Debuchy R."/>
            <person name="Gladieux P."/>
            <person name="Thoren M.H."/>
            <person name="Johannesson H."/>
        </authorList>
    </citation>
    <scope>NUCLEOTIDE SEQUENCE</scope>
    <source>
        <strain evidence="5">8032-3</strain>
    </source>
</reference>
<feature type="compositionally biased region" description="Acidic residues" evidence="3">
    <location>
        <begin position="433"/>
        <end position="442"/>
    </location>
</feature>
<gene>
    <name evidence="5" type="ORF">QBC33DRAFT_528078</name>
</gene>
<dbReference type="SMART" id="SM00474">
    <property type="entry name" value="35EXOc"/>
    <property type="match status" value="1"/>
</dbReference>
<dbReference type="InterPro" id="IPR012337">
    <property type="entry name" value="RNaseH-like_sf"/>
</dbReference>
<dbReference type="AlphaFoldDB" id="A0AAJ0FJY4"/>
<evidence type="ECO:0000313" key="6">
    <source>
        <dbReference type="Proteomes" id="UP001244011"/>
    </source>
</evidence>
<dbReference type="GO" id="GO:0005737">
    <property type="term" value="C:cytoplasm"/>
    <property type="evidence" value="ECO:0007669"/>
    <property type="project" value="TreeGrafter"/>
</dbReference>
<dbReference type="EMBL" id="MU839000">
    <property type="protein sequence ID" value="KAK1770457.1"/>
    <property type="molecule type" value="Genomic_DNA"/>
</dbReference>
<dbReference type="InterPro" id="IPR002562">
    <property type="entry name" value="3'-5'_exonuclease_dom"/>
</dbReference>
<dbReference type="Proteomes" id="UP001244011">
    <property type="component" value="Unassembled WGS sequence"/>
</dbReference>
<dbReference type="GeneID" id="85310211"/>
<keyword evidence="5" id="KW-0067">ATP-binding</keyword>
<dbReference type="GO" id="GO:0004386">
    <property type="term" value="F:helicase activity"/>
    <property type="evidence" value="ECO:0007669"/>
    <property type="project" value="UniProtKB-KW"/>
</dbReference>
<evidence type="ECO:0000259" key="4">
    <source>
        <dbReference type="SMART" id="SM00474"/>
    </source>
</evidence>
<feature type="domain" description="3'-5' exonuclease" evidence="4">
    <location>
        <begin position="213"/>
        <end position="402"/>
    </location>
</feature>
<feature type="region of interest" description="Disordered" evidence="3">
    <location>
        <begin position="429"/>
        <end position="496"/>
    </location>
</feature>
<evidence type="ECO:0000256" key="1">
    <source>
        <dbReference type="ARBA" id="ARBA00022722"/>
    </source>
</evidence>
<dbReference type="GO" id="GO:0008408">
    <property type="term" value="F:3'-5' exonuclease activity"/>
    <property type="evidence" value="ECO:0007669"/>
    <property type="project" value="InterPro"/>
</dbReference>
<proteinExistence type="predicted"/>
<dbReference type="InterPro" id="IPR036397">
    <property type="entry name" value="RNaseH_sf"/>
</dbReference>
<evidence type="ECO:0000256" key="2">
    <source>
        <dbReference type="ARBA" id="ARBA00022801"/>
    </source>
</evidence>
<dbReference type="PANTHER" id="PTHR13620">
    <property type="entry name" value="3-5 EXONUCLEASE"/>
    <property type="match status" value="1"/>
</dbReference>
<feature type="region of interest" description="Disordered" evidence="3">
    <location>
        <begin position="115"/>
        <end position="160"/>
    </location>
</feature>
<protein>
    <submittedName>
        <fullName evidence="5">Werner syndrome helicase</fullName>
    </submittedName>
</protein>
<dbReference type="Pfam" id="PF01612">
    <property type="entry name" value="DNA_pol_A_exo1"/>
    <property type="match status" value="1"/>
</dbReference>
<keyword evidence="6" id="KW-1185">Reference proteome</keyword>
<dbReference type="GO" id="GO:0006139">
    <property type="term" value="P:nucleobase-containing compound metabolic process"/>
    <property type="evidence" value="ECO:0007669"/>
    <property type="project" value="InterPro"/>
</dbReference>